<organism evidence="2 3">
    <name type="scientific">Actinocrinis puniceicyclus</name>
    <dbReference type="NCBI Taxonomy" id="977794"/>
    <lineage>
        <taxon>Bacteria</taxon>
        <taxon>Bacillati</taxon>
        <taxon>Actinomycetota</taxon>
        <taxon>Actinomycetes</taxon>
        <taxon>Catenulisporales</taxon>
        <taxon>Actinospicaceae</taxon>
        <taxon>Actinocrinis</taxon>
    </lineage>
</organism>
<dbReference type="GO" id="GO:0005886">
    <property type="term" value="C:plasma membrane"/>
    <property type="evidence" value="ECO:0007669"/>
    <property type="project" value="TreeGrafter"/>
</dbReference>
<dbReference type="EMBL" id="JAGSXH010000028">
    <property type="protein sequence ID" value="MBS2963504.1"/>
    <property type="molecule type" value="Genomic_DNA"/>
</dbReference>
<dbReference type="Pfam" id="PF04286">
    <property type="entry name" value="DUF445"/>
    <property type="match status" value="1"/>
</dbReference>
<proteinExistence type="predicted"/>
<reference evidence="2" key="1">
    <citation type="submission" date="2021-04" db="EMBL/GenBank/DDBJ databases">
        <title>Genome based classification of Actinospica acidithermotolerans sp. nov., an actinobacterium isolated from an Indonesian hot spring.</title>
        <authorList>
            <person name="Kusuma A.B."/>
            <person name="Putra K.E."/>
            <person name="Nafisah S."/>
            <person name="Loh J."/>
            <person name="Nouioui I."/>
            <person name="Goodfellow M."/>
        </authorList>
    </citation>
    <scope>NUCLEOTIDE SEQUENCE</scope>
    <source>
        <strain evidence="2">DSM 45618</strain>
    </source>
</reference>
<accession>A0A8J8BE77</accession>
<keyword evidence="1" id="KW-1133">Transmembrane helix</keyword>
<comment type="caution">
    <text evidence="2">The sequence shown here is derived from an EMBL/GenBank/DDBJ whole genome shotgun (WGS) entry which is preliminary data.</text>
</comment>
<evidence type="ECO:0000313" key="3">
    <source>
        <dbReference type="Proteomes" id="UP000677913"/>
    </source>
</evidence>
<name>A0A8J8BE77_9ACTN</name>
<dbReference type="Proteomes" id="UP000677913">
    <property type="component" value="Unassembled WGS sequence"/>
</dbReference>
<keyword evidence="1" id="KW-0812">Transmembrane</keyword>
<dbReference type="AlphaFoldDB" id="A0A8J8BE77"/>
<dbReference type="PANTHER" id="PTHR38442">
    <property type="entry name" value="INNER MEMBRANE PROTEIN-RELATED"/>
    <property type="match status" value="1"/>
</dbReference>
<dbReference type="InterPro" id="IPR007383">
    <property type="entry name" value="DUF445"/>
</dbReference>
<gene>
    <name evidence="2" type="ORF">KGA66_10635</name>
</gene>
<evidence type="ECO:0000313" key="2">
    <source>
        <dbReference type="EMBL" id="MBS2963504.1"/>
    </source>
</evidence>
<evidence type="ECO:0000256" key="1">
    <source>
        <dbReference type="SAM" id="Phobius"/>
    </source>
</evidence>
<sequence length="400" mass="44262">MKAVATGFLLAAVGLYVLARWQEGHGAGWAQYLGAAAQAAMVGALADWFAVTALFRRPLGLPIPHTAIIPHRKEALGRSLGDFVGENFLSEQVIRVRLRAVRLSDRLGGWLAQEKHADRVTHEAAGVLRGVLAVLRDDDLQAVLSRTLNRWLSEQPVGQVAGRVLARFVADDGHRPLVDLLARRAVTWLEEHPDAIERTVTGEAPMWTPRFVDERVARRIHKELVRFAAAVRDEPDHKARAAIDDFLADFAVQLATDPATLAQAERFKQNLINHHEVQRLVGSSWQALRSLIVSAAEDADSELRVRARAAIAGFGRRLAEDDRLRNKMDAWVEDAAVYLVTTYRAEITALITETVGAWDAQETSRKVEIQVGRDLQFIRINGTVVGALAGLLIYVLTRFG</sequence>
<feature type="transmembrane region" description="Helical" evidence="1">
    <location>
        <begin position="377"/>
        <end position="397"/>
    </location>
</feature>
<dbReference type="PANTHER" id="PTHR38442:SF1">
    <property type="entry name" value="INNER MEMBRANE PROTEIN"/>
    <property type="match status" value="1"/>
</dbReference>
<protein>
    <submittedName>
        <fullName evidence="2">DUF445 domain-containing protein</fullName>
    </submittedName>
</protein>
<keyword evidence="1" id="KW-0472">Membrane</keyword>
<keyword evidence="3" id="KW-1185">Reference proteome</keyword>